<proteinExistence type="predicted"/>
<dbReference type="InterPro" id="IPR036047">
    <property type="entry name" value="F-box-like_dom_sf"/>
</dbReference>
<dbReference type="CDD" id="cd22157">
    <property type="entry name" value="F-box_AtFBW1-like"/>
    <property type="match status" value="1"/>
</dbReference>
<evidence type="ECO:0000313" key="2">
    <source>
        <dbReference type="EMBL" id="CAL4902062.1"/>
    </source>
</evidence>
<dbReference type="PANTHER" id="PTHR31672:SF2">
    <property type="entry name" value="F-BOX DOMAIN-CONTAINING PROTEIN"/>
    <property type="match status" value="1"/>
</dbReference>
<feature type="domain" description="F-box" evidence="1">
    <location>
        <begin position="37"/>
        <end position="82"/>
    </location>
</feature>
<dbReference type="Pfam" id="PF08268">
    <property type="entry name" value="FBA_3"/>
    <property type="match status" value="1"/>
</dbReference>
<reference evidence="3" key="1">
    <citation type="submission" date="2024-06" db="EMBL/GenBank/DDBJ databases">
        <authorList>
            <person name="Ryan C."/>
        </authorList>
    </citation>
    <scope>NUCLEOTIDE SEQUENCE [LARGE SCALE GENOMIC DNA]</scope>
</reference>
<dbReference type="InterPro" id="IPR013187">
    <property type="entry name" value="F-box-assoc_dom_typ3"/>
</dbReference>
<dbReference type="InterPro" id="IPR050796">
    <property type="entry name" value="SCF_F-box_component"/>
</dbReference>
<evidence type="ECO:0000259" key="1">
    <source>
        <dbReference type="PROSITE" id="PS50181"/>
    </source>
</evidence>
<organism evidence="2 3">
    <name type="scientific">Urochloa decumbens</name>
    <dbReference type="NCBI Taxonomy" id="240449"/>
    <lineage>
        <taxon>Eukaryota</taxon>
        <taxon>Viridiplantae</taxon>
        <taxon>Streptophyta</taxon>
        <taxon>Embryophyta</taxon>
        <taxon>Tracheophyta</taxon>
        <taxon>Spermatophyta</taxon>
        <taxon>Magnoliopsida</taxon>
        <taxon>Liliopsida</taxon>
        <taxon>Poales</taxon>
        <taxon>Poaceae</taxon>
        <taxon>PACMAD clade</taxon>
        <taxon>Panicoideae</taxon>
        <taxon>Panicodae</taxon>
        <taxon>Paniceae</taxon>
        <taxon>Melinidinae</taxon>
        <taxon>Urochloa</taxon>
    </lineage>
</organism>
<dbReference type="AlphaFoldDB" id="A0ABC8W3E8"/>
<gene>
    <name evidence="2" type="ORF">URODEC1_LOCUS9727</name>
</gene>
<dbReference type="InterPro" id="IPR001810">
    <property type="entry name" value="F-box_dom"/>
</dbReference>
<dbReference type="Proteomes" id="UP001497457">
    <property type="component" value="Chromosome 11b"/>
</dbReference>
<keyword evidence="3" id="KW-1185">Reference proteome</keyword>
<reference evidence="2 3" key="2">
    <citation type="submission" date="2024-10" db="EMBL/GenBank/DDBJ databases">
        <authorList>
            <person name="Ryan C."/>
        </authorList>
    </citation>
    <scope>NUCLEOTIDE SEQUENCE [LARGE SCALE GENOMIC DNA]</scope>
</reference>
<name>A0ABC8W3E8_9POAL</name>
<dbReference type="PROSITE" id="PS50181">
    <property type="entry name" value="FBOX"/>
    <property type="match status" value="1"/>
</dbReference>
<sequence>MLQCNKVVTMEQLGVVQSSQMTAELCLSNKRRKVIPSSATVDLPDEIMLEVLLRLPIKSILRFRAVCRSWAALLSSEEFCSLHMALTQVKPSPPKLLFISPEANFESTAVYSCSLLEHTDDRLFTLDYACGNFVDVAPAPCHGLTLLYDAVAPAYYICNAATRSVTRLPPSQDVPYATAGLGFDARTKMYKVVRFFQGKCHEKEAFKCEIYTLGGEGGDRWRPVSGGVPFRFHKFASSAIRNAVQNKMPPAFVDGFLHWLINPLLFVNMPRAGIISFSVTKETFSWIRSPPFVASEVHLVELNGHLCMVRDLRKVLPAGSMLEIWKVEDYSVGDWSLNHKIDLSGHLSRDFLEPQVVKVMGSLGNNNSSQRIVIATSKHKVFAYDPLSETIESIRSIVGIHKSHQNEPSDIRFSLFRESLVPVHKTKEELALSSPLAKAAKEILLRLPAKCALNCKLVSKDWLRLIRTENFVHEYFLSKSMNKKPKIMLVGKGTGKLDFRCIPLNKWVLEASDEGKLLDRKVVCSKPCHGLNLVSIEDKDYLYNPCIGFSRIYWNRGLHMHQMRKLSVDCFQPENHLFGVGKKSVGLGFDPLIQEHVIVEIFSHVKNYETREYYFTCWMWNCNYRQAQQLPPPPLPVNDMPPAYSEGMLYWMSEPRLGQSHKRAIVSFNIATKIFGLIPCPSCIAVWSSRSPCHAYVVELEGALCAVLANSVANELDVWKWEHGQWDRAYTIYLKSWPDYSLGVNIVVPLAIDPTDGGILLSTGTKLGLYNPLKRSIDKSFALDQMPLFTHKQQASCKSVDSHSAPWKPYVGRYGSLAQCSSTSYGKNLSHSGDQSEELNRMDGKLFPLVPMLYEESLVHYPGPAKLRILQ</sequence>
<accession>A0ABC8W3E8</accession>
<dbReference type="EMBL" id="OZ075121">
    <property type="protein sequence ID" value="CAL4902062.1"/>
    <property type="molecule type" value="Genomic_DNA"/>
</dbReference>
<dbReference type="NCBIfam" id="TIGR01640">
    <property type="entry name" value="F_box_assoc_1"/>
    <property type="match status" value="1"/>
</dbReference>
<dbReference type="InterPro" id="IPR017451">
    <property type="entry name" value="F-box-assoc_interact_dom"/>
</dbReference>
<protein>
    <recommendedName>
        <fullName evidence="1">F-box domain-containing protein</fullName>
    </recommendedName>
</protein>
<evidence type="ECO:0000313" key="3">
    <source>
        <dbReference type="Proteomes" id="UP001497457"/>
    </source>
</evidence>
<dbReference type="Pfam" id="PF00646">
    <property type="entry name" value="F-box"/>
    <property type="match status" value="2"/>
</dbReference>
<dbReference type="SUPFAM" id="SSF81383">
    <property type="entry name" value="F-box domain"/>
    <property type="match status" value="2"/>
</dbReference>
<dbReference type="Gene3D" id="1.20.1280.50">
    <property type="match status" value="1"/>
</dbReference>
<dbReference type="PANTHER" id="PTHR31672">
    <property type="entry name" value="BNACNNG10540D PROTEIN"/>
    <property type="match status" value="1"/>
</dbReference>
<dbReference type="SMART" id="SM00256">
    <property type="entry name" value="FBOX"/>
    <property type="match status" value="2"/>
</dbReference>